<dbReference type="SUPFAM" id="SSF57716">
    <property type="entry name" value="Glucocorticoid receptor-like (DNA-binding domain)"/>
    <property type="match status" value="1"/>
</dbReference>
<dbReference type="EMBL" id="BQFW01000009">
    <property type="protein sequence ID" value="GJJ74836.1"/>
    <property type="molecule type" value="Genomic_DNA"/>
</dbReference>
<gene>
    <name evidence="7" type="ORF">EMPS_07194</name>
</gene>
<accession>A0A9P3HDZ0</accession>
<evidence type="ECO:0000256" key="5">
    <source>
        <dbReference type="SAM" id="MobiDB-lite"/>
    </source>
</evidence>
<dbReference type="Gene3D" id="3.30.50.10">
    <property type="entry name" value="Erythroid Transcription Factor GATA-1, subunit A"/>
    <property type="match status" value="1"/>
</dbReference>
<keyword evidence="2 4" id="KW-0863">Zinc-finger</keyword>
<evidence type="ECO:0000256" key="1">
    <source>
        <dbReference type="ARBA" id="ARBA00022723"/>
    </source>
</evidence>
<feature type="compositionally biased region" description="Basic and acidic residues" evidence="5">
    <location>
        <begin position="419"/>
        <end position="429"/>
    </location>
</feature>
<feature type="region of interest" description="Disordered" evidence="5">
    <location>
        <begin position="968"/>
        <end position="1024"/>
    </location>
</feature>
<dbReference type="Pfam" id="PF00320">
    <property type="entry name" value="GATA"/>
    <property type="match status" value="1"/>
</dbReference>
<feature type="compositionally biased region" description="Low complexity" evidence="5">
    <location>
        <begin position="116"/>
        <end position="135"/>
    </location>
</feature>
<feature type="compositionally biased region" description="Low complexity" evidence="5">
    <location>
        <begin position="655"/>
        <end position="744"/>
    </location>
</feature>
<dbReference type="GO" id="GO:0008270">
    <property type="term" value="F:zinc ion binding"/>
    <property type="evidence" value="ECO:0007669"/>
    <property type="project" value="UniProtKB-KW"/>
</dbReference>
<dbReference type="GO" id="GO:0043565">
    <property type="term" value="F:sequence-specific DNA binding"/>
    <property type="evidence" value="ECO:0007669"/>
    <property type="project" value="InterPro"/>
</dbReference>
<dbReference type="InterPro" id="IPR000679">
    <property type="entry name" value="Znf_GATA"/>
</dbReference>
<name>A0A9P3HDZ0_9FUNG</name>
<feature type="region of interest" description="Disordered" evidence="5">
    <location>
        <begin position="198"/>
        <end position="219"/>
    </location>
</feature>
<comment type="caution">
    <text evidence="7">The sequence shown here is derived from an EMBL/GenBank/DDBJ whole genome shotgun (WGS) entry which is preliminary data.</text>
</comment>
<feature type="region of interest" description="Disordered" evidence="5">
    <location>
        <begin position="554"/>
        <end position="792"/>
    </location>
</feature>
<feature type="domain" description="GATA-type" evidence="6">
    <location>
        <begin position="464"/>
        <end position="500"/>
    </location>
</feature>
<dbReference type="OrthoDB" id="2162994at2759"/>
<dbReference type="GO" id="GO:0006355">
    <property type="term" value="P:regulation of DNA-templated transcription"/>
    <property type="evidence" value="ECO:0007669"/>
    <property type="project" value="InterPro"/>
</dbReference>
<evidence type="ECO:0000313" key="7">
    <source>
        <dbReference type="EMBL" id="GJJ74836.1"/>
    </source>
</evidence>
<evidence type="ECO:0000256" key="4">
    <source>
        <dbReference type="PROSITE-ProRule" id="PRU00094"/>
    </source>
</evidence>
<feature type="compositionally biased region" description="Low complexity" evidence="5">
    <location>
        <begin position="757"/>
        <end position="781"/>
    </location>
</feature>
<dbReference type="InterPro" id="IPR013088">
    <property type="entry name" value="Znf_NHR/GATA"/>
</dbReference>
<feature type="region of interest" description="Disordered" evidence="5">
    <location>
        <begin position="107"/>
        <end position="138"/>
    </location>
</feature>
<dbReference type="PROSITE" id="PS50114">
    <property type="entry name" value="GATA_ZN_FINGER_2"/>
    <property type="match status" value="1"/>
</dbReference>
<reference evidence="7" key="1">
    <citation type="submission" date="2021-11" db="EMBL/GenBank/DDBJ databases">
        <authorList>
            <person name="Herlambang A."/>
            <person name="Guo Y."/>
            <person name="Takashima Y."/>
            <person name="Nishizawa T."/>
        </authorList>
    </citation>
    <scope>NUCLEOTIDE SEQUENCE</scope>
    <source>
        <strain evidence="7">E1425</strain>
    </source>
</reference>
<reference evidence="7" key="2">
    <citation type="journal article" date="2022" name="Microbiol. Resour. Announc.">
        <title>Whole-Genome Sequence of Entomortierella parvispora E1425, a Mucoromycotan Fungus Associated with Burkholderiaceae-Related Endosymbiotic Bacteria.</title>
        <authorList>
            <person name="Herlambang A."/>
            <person name="Guo Y."/>
            <person name="Takashima Y."/>
            <person name="Narisawa K."/>
            <person name="Ohta H."/>
            <person name="Nishizawa T."/>
        </authorList>
    </citation>
    <scope>NUCLEOTIDE SEQUENCE</scope>
    <source>
        <strain evidence="7">E1425</strain>
    </source>
</reference>
<evidence type="ECO:0000313" key="8">
    <source>
        <dbReference type="Proteomes" id="UP000827284"/>
    </source>
</evidence>
<dbReference type="Proteomes" id="UP000827284">
    <property type="component" value="Unassembled WGS sequence"/>
</dbReference>
<sequence length="1024" mass="109086">MAHRKRPASDLASRKPKIVYPTTLQPDPQDRVPTMSIADSAMLQATLKQSRYNWTHSAFTRFIPEPAVRGPGGKKYASELSLTSVCTVCIGPHIFLDTKFYTVHNPAPPPAPSLTPTPGQDTPTTSSPTPNGTIPAEDYLSAIPSSPVVIGGAPSAERVLELIMIKTASTAAEAEEVAAAAAADADLEAFAAFEKSSAGALEPESSGQGSEGLLDVKDTTAPVRPRSLVESMDKMKLFSKDWSTSTMISALPSSSKGRSPQVRQERPRHQVAFEFSEAPGHRWLFPRESSIELAPAVSGDDEPRISASFYLPTMEETRVGLAGPGAIPVTGLIPGPAQATTMVILQASMELWKGLEQSINENAATYRFMMDKLRHAPSRTYIPYRLPIDFPNERLEPMGLKLVPDHKVVTLESLQTPKRGPDTEVEYHSKAKSKRARNQDDQAFSKSIVPGFGSRNGVNVSSSSLLSKQCLYCGRNQTPMWRRGPAGNHTLCNACGLQWKYGKILQDQGRYHDIEMTPAASHPEPPHLITTAEAAVNMHKDESFKDHSIISAVQEPQSPEGLRPQSKSSAKRSLPLDGSGSASEGAERSTPSSRKRPASKASVAFDSAGPKMVPIHQIGDMQKQSRIATSLKKDRVLPPVSTTLPRTTSADISMAASESPVSQKSSAASSTVVTPTTASSPSLVTAAASATPTLTTPMQQQSQTSPSSTQKATTAVPKATTAAIPKPATAASAVKTTVAKPATPRTAKPKAVPPLQTTTSTTTTTTTNAISSTSASTTTTPKPSPPTSSGAKMTLLKSYGIVPKYQMNQPAAVATSNLADNGLALYATKNLYTNNTATFPLHFPTISIAFGPNNAHYMYPNCAVILFENHFQIKLIQGSDRTEIDIRKEGIERTEFQVVDVGDGESMILLKATLRQYLTRFGKDLLNPDKNENTLIFRFRERLDGGGPPVKPLLEQWLTTEIPVAGAPSSAAGGSNSLPPTSGSLTIGPTSLSSTSTPLSSAQTSTNTSASTSASTTPTLSRPS</sequence>
<evidence type="ECO:0000256" key="2">
    <source>
        <dbReference type="ARBA" id="ARBA00022771"/>
    </source>
</evidence>
<keyword evidence="3" id="KW-0862">Zinc</keyword>
<dbReference type="PANTHER" id="PTHR45658:SF18">
    <property type="entry name" value="PROTEIN GAT2"/>
    <property type="match status" value="1"/>
</dbReference>
<feature type="region of interest" description="Disordered" evidence="5">
    <location>
        <begin position="417"/>
        <end position="441"/>
    </location>
</feature>
<dbReference type="InterPro" id="IPR051140">
    <property type="entry name" value="GATA_TF"/>
</dbReference>
<proteinExistence type="predicted"/>
<evidence type="ECO:0000259" key="6">
    <source>
        <dbReference type="PROSITE" id="PS50114"/>
    </source>
</evidence>
<keyword evidence="8" id="KW-1185">Reference proteome</keyword>
<dbReference type="SMART" id="SM00401">
    <property type="entry name" value="ZnF_GATA"/>
    <property type="match status" value="1"/>
</dbReference>
<protein>
    <recommendedName>
        <fullName evidence="6">GATA-type domain-containing protein</fullName>
    </recommendedName>
</protein>
<dbReference type="CDD" id="cd00202">
    <property type="entry name" value="ZnF_GATA"/>
    <property type="match status" value="1"/>
</dbReference>
<dbReference type="PANTHER" id="PTHR45658">
    <property type="entry name" value="GATA TRANSCRIPTION FACTOR"/>
    <property type="match status" value="1"/>
</dbReference>
<organism evidence="7 8">
    <name type="scientific">Entomortierella parvispora</name>
    <dbReference type="NCBI Taxonomy" id="205924"/>
    <lineage>
        <taxon>Eukaryota</taxon>
        <taxon>Fungi</taxon>
        <taxon>Fungi incertae sedis</taxon>
        <taxon>Mucoromycota</taxon>
        <taxon>Mortierellomycotina</taxon>
        <taxon>Mortierellomycetes</taxon>
        <taxon>Mortierellales</taxon>
        <taxon>Mortierellaceae</taxon>
        <taxon>Entomortierella</taxon>
    </lineage>
</organism>
<dbReference type="AlphaFoldDB" id="A0A9P3HDZ0"/>
<evidence type="ECO:0000256" key="3">
    <source>
        <dbReference type="ARBA" id="ARBA00022833"/>
    </source>
</evidence>
<feature type="region of interest" description="Disordered" evidence="5">
    <location>
        <begin position="1"/>
        <end position="29"/>
    </location>
</feature>
<feature type="compositionally biased region" description="Polar residues" evidence="5">
    <location>
        <begin position="640"/>
        <end position="651"/>
    </location>
</feature>
<keyword evidence="1" id="KW-0479">Metal-binding</keyword>